<accession>A0A6A6XDQ4</accession>
<dbReference type="Proteomes" id="UP000799757">
    <property type="component" value="Unassembled WGS sequence"/>
</dbReference>
<gene>
    <name evidence="1" type="ORF">K505DRAFT_374641</name>
</gene>
<organism evidence="1 2">
    <name type="scientific">Melanomma pulvis-pyrius CBS 109.77</name>
    <dbReference type="NCBI Taxonomy" id="1314802"/>
    <lineage>
        <taxon>Eukaryota</taxon>
        <taxon>Fungi</taxon>
        <taxon>Dikarya</taxon>
        <taxon>Ascomycota</taxon>
        <taxon>Pezizomycotina</taxon>
        <taxon>Dothideomycetes</taxon>
        <taxon>Pleosporomycetidae</taxon>
        <taxon>Pleosporales</taxon>
        <taxon>Melanommataceae</taxon>
        <taxon>Melanomma</taxon>
    </lineage>
</organism>
<keyword evidence="2" id="KW-1185">Reference proteome</keyword>
<proteinExistence type="predicted"/>
<evidence type="ECO:0000313" key="2">
    <source>
        <dbReference type="Proteomes" id="UP000799757"/>
    </source>
</evidence>
<name>A0A6A6XDQ4_9PLEO</name>
<sequence>MNPQVEMAEMTVFEQARQAGEVAQQLFYLFIEQTWTYDMSTVVVKRDSSGQLTGVEVMAGMGVEASHGGESYLAQAGGNWLFRFSPHAFPPQESDAKAAILADGNSVWAFVFMYDVIRNVFRYLVNDIDNDIHEVTHYLPQGASHIVTHKGASGVPNIGRTDQIYNDDDGRGVYEITLKTGEKIALDLSGQQYSLPHTTVMPWSDYWTCQGHMRSRSPFRSTYENHVRLLRDFEKTSSQTIIMAFLVQFNLLIDNVDLGIGVGKFMDLPLLDPQKFWNRLVPLVSELRFIFQHQVGQYNLTSQQYDCISGPPKGFPAGLRHPSLIAQNAHLNHHREMVGPNIGHIQDFSWQTVKSVIQSKETSYQDKKLAKEILAFRCVYKPHGIYDWRIVFVVDSLPPMYIPRAWTSENPFWRTK</sequence>
<protein>
    <submittedName>
        <fullName evidence="1">Uncharacterized protein</fullName>
    </submittedName>
</protein>
<evidence type="ECO:0000313" key="1">
    <source>
        <dbReference type="EMBL" id="KAF2794431.1"/>
    </source>
</evidence>
<dbReference type="AlphaFoldDB" id="A0A6A6XDQ4"/>
<dbReference type="OrthoDB" id="3785113at2759"/>
<dbReference type="EMBL" id="MU001891">
    <property type="protein sequence ID" value="KAF2794431.1"/>
    <property type="molecule type" value="Genomic_DNA"/>
</dbReference>
<reference evidence="1" key="1">
    <citation type="journal article" date="2020" name="Stud. Mycol.">
        <title>101 Dothideomycetes genomes: a test case for predicting lifestyles and emergence of pathogens.</title>
        <authorList>
            <person name="Haridas S."/>
            <person name="Albert R."/>
            <person name="Binder M."/>
            <person name="Bloem J."/>
            <person name="Labutti K."/>
            <person name="Salamov A."/>
            <person name="Andreopoulos B."/>
            <person name="Baker S."/>
            <person name="Barry K."/>
            <person name="Bills G."/>
            <person name="Bluhm B."/>
            <person name="Cannon C."/>
            <person name="Castanera R."/>
            <person name="Culley D."/>
            <person name="Daum C."/>
            <person name="Ezra D."/>
            <person name="Gonzalez J."/>
            <person name="Henrissat B."/>
            <person name="Kuo A."/>
            <person name="Liang C."/>
            <person name="Lipzen A."/>
            <person name="Lutzoni F."/>
            <person name="Magnuson J."/>
            <person name="Mondo S."/>
            <person name="Nolan M."/>
            <person name="Ohm R."/>
            <person name="Pangilinan J."/>
            <person name="Park H.-J."/>
            <person name="Ramirez L."/>
            <person name="Alfaro M."/>
            <person name="Sun H."/>
            <person name="Tritt A."/>
            <person name="Yoshinaga Y."/>
            <person name="Zwiers L.-H."/>
            <person name="Turgeon B."/>
            <person name="Goodwin S."/>
            <person name="Spatafora J."/>
            <person name="Crous P."/>
            <person name="Grigoriev I."/>
        </authorList>
    </citation>
    <scope>NUCLEOTIDE SEQUENCE</scope>
    <source>
        <strain evidence="1">CBS 109.77</strain>
    </source>
</reference>